<keyword evidence="1" id="KW-0328">Glycosyltransferase</keyword>
<dbReference type="Gene3D" id="3.40.50.2000">
    <property type="entry name" value="Glycogen Phosphorylase B"/>
    <property type="match status" value="2"/>
</dbReference>
<dbReference type="SUPFAM" id="SSF53756">
    <property type="entry name" value="UDP-Glycosyltransferase/glycogen phosphorylase"/>
    <property type="match status" value="1"/>
</dbReference>
<dbReference type="EMBL" id="CP001816">
    <property type="protein sequence ID" value="ACZ12820.1"/>
    <property type="molecule type" value="Genomic_DNA"/>
</dbReference>
<dbReference type="PANTHER" id="PTHR30160:SF7">
    <property type="entry name" value="ADP-HEPTOSE--LPS HEPTOSYLTRANSFERASE 2"/>
    <property type="match status" value="1"/>
</dbReference>
<evidence type="ECO:0000313" key="4">
    <source>
        <dbReference type="Proteomes" id="UP000002222"/>
    </source>
</evidence>
<evidence type="ECO:0000256" key="2">
    <source>
        <dbReference type="ARBA" id="ARBA00022679"/>
    </source>
</evidence>
<dbReference type="Pfam" id="PF01075">
    <property type="entry name" value="Glyco_transf_9"/>
    <property type="match status" value="1"/>
</dbReference>
<dbReference type="STRING" id="525898.Sdel_1805"/>
<name>D1B400_SULD5</name>
<dbReference type="InterPro" id="IPR002201">
    <property type="entry name" value="Glyco_trans_9"/>
</dbReference>
<protein>
    <submittedName>
        <fullName evidence="3">Glycosyl transferase family 9</fullName>
    </submittedName>
</protein>
<dbReference type="GO" id="GO:0008713">
    <property type="term" value="F:ADP-heptose-lipopolysaccharide heptosyltransferase activity"/>
    <property type="evidence" value="ECO:0007669"/>
    <property type="project" value="TreeGrafter"/>
</dbReference>
<dbReference type="GO" id="GO:0009244">
    <property type="term" value="P:lipopolysaccharide core region biosynthetic process"/>
    <property type="evidence" value="ECO:0007669"/>
    <property type="project" value="TreeGrafter"/>
</dbReference>
<dbReference type="CAZy" id="GT9">
    <property type="family name" value="Glycosyltransferase Family 9"/>
</dbReference>
<dbReference type="RefSeq" id="WP_012857570.1">
    <property type="nucleotide sequence ID" value="NC_013512.1"/>
</dbReference>
<dbReference type="HOGENOM" id="CLU_038371_7_0_7"/>
<reference evidence="3 4" key="2">
    <citation type="journal article" date="2010" name="Stand. Genomic Sci.">
        <title>Complete genome sequence of Sulfurospirillum deleyianum type strain (5175).</title>
        <authorList>
            <person name="Sikorski J."/>
            <person name="Lapidus A."/>
            <person name="Copeland A."/>
            <person name="Glavina Del Rio T."/>
            <person name="Nolan M."/>
            <person name="Lucas S."/>
            <person name="Chen F."/>
            <person name="Tice H."/>
            <person name="Cheng J.F."/>
            <person name="Saunders E."/>
            <person name="Bruce D."/>
            <person name="Goodwin L."/>
            <person name="Pitluck S."/>
            <person name="Ovchinnikova G."/>
            <person name="Pati A."/>
            <person name="Ivanova N."/>
            <person name="Mavromatis K."/>
            <person name="Chen A."/>
            <person name="Palaniappan K."/>
            <person name="Chain P."/>
            <person name="Land M."/>
            <person name="Hauser L."/>
            <person name="Chang Y.J."/>
            <person name="Jeffries C.D."/>
            <person name="Brettin T."/>
            <person name="Detter J.C."/>
            <person name="Han C."/>
            <person name="Rohde M."/>
            <person name="Lang E."/>
            <person name="Spring S."/>
            <person name="Goker M."/>
            <person name="Bristow J."/>
            <person name="Eisen J.A."/>
            <person name="Markowitz V."/>
            <person name="Hugenholtz P."/>
            <person name="Kyrpides N.C."/>
            <person name="Klenk H.P."/>
        </authorList>
    </citation>
    <scope>NUCLEOTIDE SEQUENCE [LARGE SCALE GENOMIC DNA]</scope>
    <source>
        <strain evidence="4">ATCC 51133 / DSM 6946 / 5175</strain>
    </source>
</reference>
<dbReference type="InterPro" id="IPR051199">
    <property type="entry name" value="LPS_LOS_Heptosyltrfase"/>
</dbReference>
<evidence type="ECO:0000256" key="1">
    <source>
        <dbReference type="ARBA" id="ARBA00022676"/>
    </source>
</evidence>
<accession>D1B400</accession>
<dbReference type="eggNOG" id="COG0859">
    <property type="taxonomic scope" value="Bacteria"/>
</dbReference>
<organism evidence="3 4">
    <name type="scientific">Sulfurospirillum deleyianum (strain ATCC 51133 / DSM 6946 / 5175)</name>
    <dbReference type="NCBI Taxonomy" id="525898"/>
    <lineage>
        <taxon>Bacteria</taxon>
        <taxon>Pseudomonadati</taxon>
        <taxon>Campylobacterota</taxon>
        <taxon>Epsilonproteobacteria</taxon>
        <taxon>Campylobacterales</taxon>
        <taxon>Sulfurospirillaceae</taxon>
        <taxon>Sulfurospirillum</taxon>
    </lineage>
</organism>
<keyword evidence="2 3" id="KW-0808">Transferase</keyword>
<dbReference type="AlphaFoldDB" id="D1B400"/>
<evidence type="ECO:0000313" key="3">
    <source>
        <dbReference type="EMBL" id="ACZ12820.1"/>
    </source>
</evidence>
<dbReference type="CDD" id="cd03789">
    <property type="entry name" value="GT9_LPS_heptosyltransferase"/>
    <property type="match status" value="1"/>
</dbReference>
<dbReference type="GO" id="GO:0005829">
    <property type="term" value="C:cytosol"/>
    <property type="evidence" value="ECO:0007669"/>
    <property type="project" value="TreeGrafter"/>
</dbReference>
<reference evidence="4" key="1">
    <citation type="submission" date="2009-11" db="EMBL/GenBank/DDBJ databases">
        <title>The complete genome of Sulfurospirillum deleyianum DSM 6946.</title>
        <authorList>
            <consortium name="US DOE Joint Genome Institute (JGI-PGF)"/>
            <person name="Lucas S."/>
            <person name="Copeland A."/>
            <person name="Lapidus A."/>
            <person name="Glavina del Rio T."/>
            <person name="Dalin E."/>
            <person name="Tice H."/>
            <person name="Bruce D."/>
            <person name="Goodwin L."/>
            <person name="Pitluck S."/>
            <person name="Kyrpides N."/>
            <person name="Mavromatis K."/>
            <person name="Ivanova N."/>
            <person name="Ovchinnikova G."/>
            <person name="Munk A.C."/>
            <person name="Lu M."/>
            <person name="Brettin T."/>
            <person name="Detter J.C."/>
            <person name="Han C."/>
            <person name="Tapia R."/>
            <person name="Larimer F."/>
            <person name="Land M."/>
            <person name="Hauser L."/>
            <person name="Markowitz V."/>
            <person name="Cheng J.F."/>
            <person name="Hugenholtz P."/>
            <person name="Woyke T."/>
            <person name="Wu D."/>
            <person name="Aumann P."/>
            <person name="Schneider S."/>
            <person name="Lang E."/>
            <person name="Spring S."/>
            <person name="Klenk H.P."/>
            <person name="Eisen J.A."/>
        </authorList>
    </citation>
    <scope>NUCLEOTIDE SEQUENCE [LARGE SCALE GENOMIC DNA]</scope>
    <source>
        <strain evidence="4">ATCC 51133 / DSM 6946 / 5175</strain>
    </source>
</reference>
<dbReference type="KEGG" id="sdl:Sdel_1805"/>
<gene>
    <name evidence="3" type="ordered locus">Sdel_1805</name>
</gene>
<dbReference type="OrthoDB" id="9797795at2"/>
<dbReference type="Proteomes" id="UP000002222">
    <property type="component" value="Chromosome"/>
</dbReference>
<sequence>MKLFIETPVWLGDAIMASVAIKNIIEHFKGAEIILFGSFAAMEVYKAYEGVSYVIVDESKKSANRWAWLYKMSKEVGKCDIALSFRRQWSTKFLLLCLSATQKMHYKRLSKESIHQVKRYNDFASHALHVNFPLGDLYLPFKAHRYEKQTLGLNPGATYGSAKRWYPEEFAKVAIALHERYNIVIFGGPSEVEIAHEIENLIRAQGIENVENLAGKTSIKSLCEHIGGVDLFITNDSGPLHIAAAYKVKTIAIFGPTICTETHGWNNPYETIVKLNLSCQPCMKRTCPLGHHACMKGIDAGMVLSHII</sequence>
<proteinExistence type="predicted"/>
<dbReference type="PANTHER" id="PTHR30160">
    <property type="entry name" value="TETRAACYLDISACCHARIDE 4'-KINASE-RELATED"/>
    <property type="match status" value="1"/>
</dbReference>
<keyword evidence="4" id="KW-1185">Reference proteome</keyword>